<evidence type="ECO:0000313" key="2">
    <source>
        <dbReference type="EMBL" id="GAA5189103.1"/>
    </source>
</evidence>
<organism evidence="2 3">
    <name type="scientific">Rugosimonospora acidiphila</name>
    <dbReference type="NCBI Taxonomy" id="556531"/>
    <lineage>
        <taxon>Bacteria</taxon>
        <taxon>Bacillati</taxon>
        <taxon>Actinomycetota</taxon>
        <taxon>Actinomycetes</taxon>
        <taxon>Micromonosporales</taxon>
        <taxon>Micromonosporaceae</taxon>
        <taxon>Rugosimonospora</taxon>
    </lineage>
</organism>
<gene>
    <name evidence="2" type="ORF">GCM10023322_41260</name>
</gene>
<accession>A0ABP9RYE0</accession>
<keyword evidence="3" id="KW-1185">Reference proteome</keyword>
<evidence type="ECO:0000256" key="1">
    <source>
        <dbReference type="SAM" id="MobiDB-lite"/>
    </source>
</evidence>
<comment type="caution">
    <text evidence="2">The sequence shown here is derived from an EMBL/GenBank/DDBJ whole genome shotgun (WGS) entry which is preliminary data.</text>
</comment>
<dbReference type="InterPro" id="IPR006311">
    <property type="entry name" value="TAT_signal"/>
</dbReference>
<dbReference type="EMBL" id="BAABJQ010000012">
    <property type="protein sequence ID" value="GAA5189103.1"/>
    <property type="molecule type" value="Genomic_DNA"/>
</dbReference>
<dbReference type="Pfam" id="PF01547">
    <property type="entry name" value="SBP_bac_1"/>
    <property type="match status" value="1"/>
</dbReference>
<name>A0ABP9RYE0_9ACTN</name>
<evidence type="ECO:0000313" key="3">
    <source>
        <dbReference type="Proteomes" id="UP001501570"/>
    </source>
</evidence>
<dbReference type="PROSITE" id="PS51318">
    <property type="entry name" value="TAT"/>
    <property type="match status" value="1"/>
</dbReference>
<feature type="compositionally biased region" description="Pro residues" evidence="1">
    <location>
        <begin position="1"/>
        <end position="12"/>
    </location>
</feature>
<reference evidence="3" key="1">
    <citation type="journal article" date="2019" name="Int. J. Syst. Evol. Microbiol.">
        <title>The Global Catalogue of Microorganisms (GCM) 10K type strain sequencing project: providing services to taxonomists for standard genome sequencing and annotation.</title>
        <authorList>
            <consortium name="The Broad Institute Genomics Platform"/>
            <consortium name="The Broad Institute Genome Sequencing Center for Infectious Disease"/>
            <person name="Wu L."/>
            <person name="Ma J."/>
        </authorList>
    </citation>
    <scope>NUCLEOTIDE SEQUENCE [LARGE SCALE GENOMIC DNA]</scope>
    <source>
        <strain evidence="3">JCM 18304</strain>
    </source>
</reference>
<proteinExistence type="predicted"/>
<dbReference type="SUPFAM" id="SSF53850">
    <property type="entry name" value="Periplasmic binding protein-like II"/>
    <property type="match status" value="1"/>
</dbReference>
<dbReference type="Proteomes" id="UP001501570">
    <property type="component" value="Unassembled WGS sequence"/>
</dbReference>
<dbReference type="InterPro" id="IPR006059">
    <property type="entry name" value="SBP"/>
</dbReference>
<dbReference type="PANTHER" id="PTHR43649">
    <property type="entry name" value="ARABINOSE-BINDING PROTEIN-RELATED"/>
    <property type="match status" value="1"/>
</dbReference>
<dbReference type="InterPro" id="IPR050490">
    <property type="entry name" value="Bact_solute-bd_prot1"/>
</dbReference>
<sequence length="445" mass="48119">MTQSPPDQPLRPVPSNVSRTVSRRSMLRGTAIGAGALAIPGALAACGKSGGSSGNSKTVTFGSNYSDAIPKKGIAAVMAAYQKSSGVSVKTNTQDHNSFQENISRYLQGNPEDVFSWFAGNRMKFFAAQGLATDISDVWAGLTGFSDALKKASTGEDGKQYFVPLYNYPWAVFYRPSVWQAKGWQVPKTLDDLTALCKTIKSSGMDAFAFADKDGWPAMGTFDQINMRTNGYDFHISLMAGKESWTDPKVKQVFSTWASLLPYHQQGANGRIWQDAANSVQQKKSAMMVIGSGQIAQSFQGSDATDLDFFPYPVINPDFGQDAVEAPIDGFMVAKKAKDIDAAKALMKFLGSPAAENAYQSVDGGNIPTNSGADTSNFTPFQKKCQEYIAGAKQISQFMDRDTRPDFASQVMIPSLQSFINKPSDIDGLLKSIDAQAKSIFAQDN</sequence>
<dbReference type="RefSeq" id="WP_345631825.1">
    <property type="nucleotide sequence ID" value="NZ_BAABJQ010000012.1"/>
</dbReference>
<feature type="region of interest" description="Disordered" evidence="1">
    <location>
        <begin position="1"/>
        <end position="20"/>
    </location>
</feature>
<protein>
    <submittedName>
        <fullName evidence="2">ABC transporter substrate-binding protein</fullName>
    </submittedName>
</protein>
<dbReference type="Gene3D" id="3.40.190.10">
    <property type="entry name" value="Periplasmic binding protein-like II"/>
    <property type="match status" value="2"/>
</dbReference>